<evidence type="ECO:0000259" key="3">
    <source>
        <dbReference type="Pfam" id="PF00087"/>
    </source>
</evidence>
<keyword evidence="1" id="KW-0472">Membrane</keyword>
<evidence type="ECO:0000313" key="5">
    <source>
        <dbReference type="Proteomes" id="UP000230066"/>
    </source>
</evidence>
<keyword evidence="2" id="KW-0732">Signal</keyword>
<feature type="domain" description="Snake toxin/toxin-like" evidence="3">
    <location>
        <begin position="36"/>
        <end position="109"/>
    </location>
</feature>
<dbReference type="InterPro" id="IPR045860">
    <property type="entry name" value="Snake_toxin-like_sf"/>
</dbReference>
<evidence type="ECO:0000256" key="2">
    <source>
        <dbReference type="SAM" id="SignalP"/>
    </source>
</evidence>
<comment type="caution">
    <text evidence="4">The sequence shown here is derived from an EMBL/GenBank/DDBJ whole genome shotgun (WGS) entry which is preliminary data.</text>
</comment>
<feature type="chain" id="PRO_5020038006" description="Snake toxin/toxin-like domain-containing protein" evidence="2">
    <location>
        <begin position="32"/>
        <end position="138"/>
    </location>
</feature>
<protein>
    <recommendedName>
        <fullName evidence="3">Snake toxin/toxin-like domain-containing protein</fullName>
    </recommendedName>
</protein>
<gene>
    <name evidence="4" type="ORF">D915_001896</name>
</gene>
<keyword evidence="1" id="KW-0812">Transmembrane</keyword>
<sequence>MQSRLLKRTAVSPSITQVWFLILCFFPFVLSIRCRTCLPCEEEHKEKFLLKKDEIVDSCKVCITAETEYQGYKIQGRGCMQRCPDQQALKSAKPEMRDKITCCYKDLCNNRSLQLHPRLPLTAIIPLLISYILLVQFR</sequence>
<dbReference type="EMBL" id="JXXN02000495">
    <property type="protein sequence ID" value="THD27205.1"/>
    <property type="molecule type" value="Genomic_DNA"/>
</dbReference>
<organism evidence="4 5">
    <name type="scientific">Fasciola hepatica</name>
    <name type="common">Liver fluke</name>
    <dbReference type="NCBI Taxonomy" id="6192"/>
    <lineage>
        <taxon>Eukaryota</taxon>
        <taxon>Metazoa</taxon>
        <taxon>Spiralia</taxon>
        <taxon>Lophotrochozoa</taxon>
        <taxon>Platyhelminthes</taxon>
        <taxon>Trematoda</taxon>
        <taxon>Digenea</taxon>
        <taxon>Plagiorchiida</taxon>
        <taxon>Echinostomata</taxon>
        <taxon>Echinostomatoidea</taxon>
        <taxon>Fasciolidae</taxon>
        <taxon>Fasciola</taxon>
    </lineage>
</organism>
<dbReference type="Proteomes" id="UP000230066">
    <property type="component" value="Unassembled WGS sequence"/>
</dbReference>
<dbReference type="Pfam" id="PF00087">
    <property type="entry name" value="Toxin_TOLIP"/>
    <property type="match status" value="1"/>
</dbReference>
<dbReference type="AlphaFoldDB" id="A0A4E0RIF4"/>
<reference evidence="4" key="1">
    <citation type="submission" date="2019-03" db="EMBL/GenBank/DDBJ databases">
        <title>Improved annotation for the trematode Fasciola hepatica.</title>
        <authorList>
            <person name="Choi Y.-J."/>
            <person name="Martin J."/>
            <person name="Mitreva M."/>
        </authorList>
    </citation>
    <scope>NUCLEOTIDE SEQUENCE [LARGE SCALE GENOMIC DNA]</scope>
</reference>
<name>A0A4E0RIF4_FASHE</name>
<dbReference type="Gene3D" id="2.10.60.10">
    <property type="entry name" value="CD59"/>
    <property type="match status" value="1"/>
</dbReference>
<feature type="transmembrane region" description="Helical" evidence="1">
    <location>
        <begin position="119"/>
        <end position="137"/>
    </location>
</feature>
<proteinExistence type="predicted"/>
<dbReference type="InterPro" id="IPR035076">
    <property type="entry name" value="Toxin/TOLIP"/>
</dbReference>
<accession>A0A4E0RIF4</accession>
<evidence type="ECO:0000313" key="4">
    <source>
        <dbReference type="EMBL" id="THD27205.1"/>
    </source>
</evidence>
<evidence type="ECO:0000256" key="1">
    <source>
        <dbReference type="SAM" id="Phobius"/>
    </source>
</evidence>
<feature type="signal peptide" evidence="2">
    <location>
        <begin position="1"/>
        <end position="31"/>
    </location>
</feature>
<keyword evidence="5" id="KW-1185">Reference proteome</keyword>
<dbReference type="SUPFAM" id="SSF57302">
    <property type="entry name" value="Snake toxin-like"/>
    <property type="match status" value="1"/>
</dbReference>
<keyword evidence="1" id="KW-1133">Transmembrane helix</keyword>